<evidence type="ECO:0000256" key="5">
    <source>
        <dbReference type="ARBA" id="ARBA00022729"/>
    </source>
</evidence>
<gene>
    <name evidence="14" type="primary">SIL1</name>
</gene>
<dbReference type="GO" id="GO:0015031">
    <property type="term" value="P:protein transport"/>
    <property type="evidence" value="ECO:0007669"/>
    <property type="project" value="UniProtKB-KW"/>
</dbReference>
<dbReference type="KEGG" id="pmrn:116947169"/>
<keyword evidence="5" id="KW-0732">Signal</keyword>
<comment type="subcellular location">
    <subcellularLocation>
        <location evidence="1">Endoplasmic reticulum lumen</location>
    </subcellularLocation>
</comment>
<feature type="compositionally biased region" description="Basic and acidic residues" evidence="11">
    <location>
        <begin position="158"/>
        <end position="182"/>
    </location>
</feature>
<dbReference type="PANTHER" id="PTHR19316">
    <property type="entry name" value="PROTEIN FOLDING REGULATOR"/>
    <property type="match status" value="1"/>
</dbReference>
<evidence type="ECO:0000256" key="8">
    <source>
        <dbReference type="ARBA" id="ARBA00023010"/>
    </source>
</evidence>
<comment type="function">
    <text evidence="10">Required for protein translocation and folding in the endoplasmic reticulum (ER). Functions as a nucleotide exchange factor for the ER lumenal chaperone HSPA5.</text>
</comment>
<evidence type="ECO:0000259" key="12">
    <source>
        <dbReference type="Pfam" id="PF08609"/>
    </source>
</evidence>
<feature type="region of interest" description="Disordered" evidence="11">
    <location>
        <begin position="158"/>
        <end position="184"/>
    </location>
</feature>
<dbReference type="SUPFAM" id="SSF48371">
    <property type="entry name" value="ARM repeat"/>
    <property type="match status" value="1"/>
</dbReference>
<evidence type="ECO:0000256" key="7">
    <source>
        <dbReference type="ARBA" id="ARBA00022927"/>
    </source>
</evidence>
<evidence type="ECO:0000256" key="3">
    <source>
        <dbReference type="ARBA" id="ARBA00015352"/>
    </source>
</evidence>
<name>A0AAJ7TIJ8_PETMA</name>
<proteinExistence type="inferred from homology"/>
<dbReference type="InterPro" id="IPR016024">
    <property type="entry name" value="ARM-type_fold"/>
</dbReference>
<dbReference type="FunFam" id="1.25.10.10:FF:000148">
    <property type="entry name" value="SIL1 nucleotide exchange factor"/>
    <property type="match status" value="1"/>
</dbReference>
<sequence length="540" mass="59001">MRRVPGSLSLVYSCCGSLPGTLPVNKKKTRNNPKIASCGSSRCTAIVTIVIMRLGSFLTMGCSDRLSLLLLAVALSSTLNVRAKETSALVLVEANVEDGPEANDATVTTEMEQQEEEYNPEVFHPTSEWQSLKPGQAVPAGLHIRLNLQTGEREAKLLDEADGRNHGENKDDRKQRDKKGSLDVEAGSYTATELKEALKKFKYSDPDAAAAKAHADEVKKKFRSMDEIKKDFDEMHVKAESDSQIMRKLLATFSQPDAPVTERSAALFDLEYYVHQVDNARDLATLGGLQKLVNALNSSEPEIRKNAAFVLGSAMSGNPPVQVEAVDGGLLQKLVTALATEQQLPVTKKALYALAAALRHFPYAQQRFLSLGGLSALGRIFDGEGTRSLRFKVLTLIGDMLNEKSQLESTSGDETERERHAERLEQYRRMALAPALASLGWCDMAAPLLSDGDASPDHDSREKALAAVLALMPACRDAFLEPERSHALARRLALLRDEYRRLARQEAAEGDADGYFDGMLNDVEKLAAELDPATTVASSD</sequence>
<dbReference type="GO" id="GO:0000774">
    <property type="term" value="F:adenyl-nucleotide exchange factor activity"/>
    <property type="evidence" value="ECO:0007669"/>
    <property type="project" value="TreeGrafter"/>
</dbReference>
<evidence type="ECO:0000256" key="9">
    <source>
        <dbReference type="ARBA" id="ARBA00023180"/>
    </source>
</evidence>
<dbReference type="Proteomes" id="UP001318040">
    <property type="component" value="Chromosome 29"/>
</dbReference>
<dbReference type="AlphaFoldDB" id="A0AAJ7TIJ8"/>
<feature type="domain" description="Nucleotide exchange factor Fes1" evidence="12">
    <location>
        <begin position="209"/>
        <end position="283"/>
    </location>
</feature>
<evidence type="ECO:0000313" key="14">
    <source>
        <dbReference type="RefSeq" id="XP_032818514.1"/>
    </source>
</evidence>
<organism evidence="13 14">
    <name type="scientific">Petromyzon marinus</name>
    <name type="common">Sea lamprey</name>
    <dbReference type="NCBI Taxonomy" id="7757"/>
    <lineage>
        <taxon>Eukaryota</taxon>
        <taxon>Metazoa</taxon>
        <taxon>Chordata</taxon>
        <taxon>Craniata</taxon>
        <taxon>Vertebrata</taxon>
        <taxon>Cyclostomata</taxon>
        <taxon>Hyperoartia</taxon>
        <taxon>Petromyzontiformes</taxon>
        <taxon>Petromyzontidae</taxon>
        <taxon>Petromyzon</taxon>
    </lineage>
</organism>
<evidence type="ECO:0000313" key="13">
    <source>
        <dbReference type="Proteomes" id="UP001318040"/>
    </source>
</evidence>
<reference evidence="14" key="1">
    <citation type="submission" date="2025-08" db="UniProtKB">
        <authorList>
            <consortium name="RefSeq"/>
        </authorList>
    </citation>
    <scope>IDENTIFICATION</scope>
    <source>
        <tissue evidence="14">Sperm</tissue>
    </source>
</reference>
<keyword evidence="4" id="KW-0813">Transport</keyword>
<keyword evidence="7" id="KW-0653">Protein transport</keyword>
<keyword evidence="6" id="KW-0256">Endoplasmic reticulum</keyword>
<dbReference type="InterPro" id="IPR013918">
    <property type="entry name" value="Nucleotide_exch_fac_Fes1"/>
</dbReference>
<keyword evidence="13" id="KW-1185">Reference proteome</keyword>
<keyword evidence="8" id="KW-0811">Translocation</keyword>
<dbReference type="GO" id="GO:0005788">
    <property type="term" value="C:endoplasmic reticulum lumen"/>
    <property type="evidence" value="ECO:0007669"/>
    <property type="project" value="UniProtKB-SubCell"/>
</dbReference>
<evidence type="ECO:0000256" key="11">
    <source>
        <dbReference type="SAM" id="MobiDB-lite"/>
    </source>
</evidence>
<dbReference type="Gene3D" id="1.25.10.10">
    <property type="entry name" value="Leucine-rich Repeat Variant"/>
    <property type="match status" value="1"/>
</dbReference>
<evidence type="ECO:0000256" key="2">
    <source>
        <dbReference type="ARBA" id="ARBA00010588"/>
    </source>
</evidence>
<protein>
    <recommendedName>
        <fullName evidence="3">Nucleotide exchange factor SIL1</fullName>
    </recommendedName>
</protein>
<dbReference type="InterPro" id="IPR011989">
    <property type="entry name" value="ARM-like"/>
</dbReference>
<dbReference type="CTD" id="64374"/>
<comment type="similarity">
    <text evidence="2">Belongs to the SIL1 family.</text>
</comment>
<evidence type="ECO:0000256" key="6">
    <source>
        <dbReference type="ARBA" id="ARBA00022824"/>
    </source>
</evidence>
<evidence type="ECO:0000256" key="1">
    <source>
        <dbReference type="ARBA" id="ARBA00004319"/>
    </source>
</evidence>
<dbReference type="Pfam" id="PF08609">
    <property type="entry name" value="Fes1"/>
    <property type="match status" value="1"/>
</dbReference>
<dbReference type="PANTHER" id="PTHR19316:SF35">
    <property type="entry name" value="NUCLEOTIDE EXCHANGE FACTOR SIL1"/>
    <property type="match status" value="1"/>
</dbReference>
<keyword evidence="9" id="KW-0325">Glycoprotein</keyword>
<dbReference type="RefSeq" id="XP_032818514.1">
    <property type="nucleotide sequence ID" value="XM_032962623.1"/>
</dbReference>
<evidence type="ECO:0000256" key="4">
    <source>
        <dbReference type="ARBA" id="ARBA00022448"/>
    </source>
</evidence>
<accession>A0AAJ7TIJ8</accession>
<evidence type="ECO:0000256" key="10">
    <source>
        <dbReference type="ARBA" id="ARBA00037748"/>
    </source>
</evidence>
<dbReference type="InterPro" id="IPR050693">
    <property type="entry name" value="Hsp70_NEF-Inhibitors"/>
</dbReference>